<dbReference type="InterPro" id="IPR043504">
    <property type="entry name" value="Peptidase_S1_PA_chymotrypsin"/>
</dbReference>
<dbReference type="InterPro" id="IPR009003">
    <property type="entry name" value="Peptidase_S1_PA"/>
</dbReference>
<dbReference type="RefSeq" id="XP_018021788.1">
    <property type="nucleotide sequence ID" value="XM_018166299.1"/>
</dbReference>
<evidence type="ECO:0000259" key="1">
    <source>
        <dbReference type="Pfam" id="PF00089"/>
    </source>
</evidence>
<dbReference type="PROSITE" id="PS00134">
    <property type="entry name" value="TRYPSIN_HIS"/>
    <property type="match status" value="1"/>
</dbReference>
<organism evidence="2 3">
    <name type="scientific">Hyalella azteca</name>
    <name type="common">Amphipod</name>
    <dbReference type="NCBI Taxonomy" id="294128"/>
    <lineage>
        <taxon>Eukaryota</taxon>
        <taxon>Metazoa</taxon>
        <taxon>Ecdysozoa</taxon>
        <taxon>Arthropoda</taxon>
        <taxon>Crustacea</taxon>
        <taxon>Multicrustacea</taxon>
        <taxon>Malacostraca</taxon>
        <taxon>Eumalacostraca</taxon>
        <taxon>Peracarida</taxon>
        <taxon>Amphipoda</taxon>
        <taxon>Senticaudata</taxon>
        <taxon>Talitrida</taxon>
        <taxon>Talitroidea</taxon>
        <taxon>Hyalellidae</taxon>
        <taxon>Hyalella</taxon>
    </lineage>
</organism>
<reference evidence="3" key="1">
    <citation type="submission" date="2025-08" db="UniProtKB">
        <authorList>
            <consortium name="RefSeq"/>
        </authorList>
    </citation>
    <scope>IDENTIFICATION</scope>
    <source>
        <tissue evidence="3">Whole organism</tissue>
    </source>
</reference>
<dbReference type="GeneID" id="108677979"/>
<feature type="non-terminal residue" evidence="3">
    <location>
        <position position="1"/>
    </location>
</feature>
<keyword evidence="2" id="KW-1185">Reference proteome</keyword>
<dbReference type="GO" id="GO:0004252">
    <property type="term" value="F:serine-type endopeptidase activity"/>
    <property type="evidence" value="ECO:0007669"/>
    <property type="project" value="InterPro"/>
</dbReference>
<dbReference type="AlphaFoldDB" id="A0A8B7P6W4"/>
<evidence type="ECO:0000313" key="2">
    <source>
        <dbReference type="Proteomes" id="UP000694843"/>
    </source>
</evidence>
<name>A0A8B7P6W4_HYAAZ</name>
<sequence length="171" mass="19512">NFGTFERTKRSCLGKKKVPVLTVVLAECWGSATLALRCHSDGLWGLYGEAAVNATQPRMRFVCQPRHLNPPICGRKPRYRSTGTILQLDEFQTPRNLSPWLQGLKKRERYECSATLISDSWLLTAAHCVARSLASRNRTMDPRDLKVQLTLNPRDDKYHHTIMQMISTIQT</sequence>
<dbReference type="Proteomes" id="UP000694843">
    <property type="component" value="Unplaced"/>
</dbReference>
<feature type="domain" description="Peptidase S1" evidence="1">
    <location>
        <begin position="92"/>
        <end position="134"/>
    </location>
</feature>
<protein>
    <submittedName>
        <fullName evidence="3">Clotting factor C-like</fullName>
    </submittedName>
</protein>
<dbReference type="Gene3D" id="2.40.10.10">
    <property type="entry name" value="Trypsin-like serine proteases"/>
    <property type="match status" value="1"/>
</dbReference>
<dbReference type="InterPro" id="IPR001254">
    <property type="entry name" value="Trypsin_dom"/>
</dbReference>
<accession>A0A8B7P6W4</accession>
<dbReference type="SUPFAM" id="SSF50494">
    <property type="entry name" value="Trypsin-like serine proteases"/>
    <property type="match status" value="1"/>
</dbReference>
<dbReference type="InterPro" id="IPR018114">
    <property type="entry name" value="TRYPSIN_HIS"/>
</dbReference>
<dbReference type="KEGG" id="hazt:108677979"/>
<dbReference type="GO" id="GO:0006508">
    <property type="term" value="P:proteolysis"/>
    <property type="evidence" value="ECO:0007669"/>
    <property type="project" value="InterPro"/>
</dbReference>
<evidence type="ECO:0000313" key="3">
    <source>
        <dbReference type="RefSeq" id="XP_018021788.1"/>
    </source>
</evidence>
<gene>
    <name evidence="3" type="primary">LOC108677979</name>
</gene>
<dbReference type="Pfam" id="PF00089">
    <property type="entry name" value="Trypsin"/>
    <property type="match status" value="1"/>
</dbReference>
<proteinExistence type="predicted"/>
<dbReference type="OrthoDB" id="6366251at2759"/>